<dbReference type="Pfam" id="PF00722">
    <property type="entry name" value="Glyco_hydro_16"/>
    <property type="match status" value="1"/>
</dbReference>
<name>A0A1G7R0W1_CHIFI</name>
<dbReference type="OrthoDB" id="9809583at2"/>
<dbReference type="InterPro" id="IPR005084">
    <property type="entry name" value="CBM6"/>
</dbReference>
<dbReference type="CDD" id="cd04080">
    <property type="entry name" value="CBM6_cellulase-like"/>
    <property type="match status" value="1"/>
</dbReference>
<feature type="signal peptide" evidence="3">
    <location>
        <begin position="1"/>
        <end position="24"/>
    </location>
</feature>
<reference evidence="7" key="1">
    <citation type="submission" date="2016-10" db="EMBL/GenBank/DDBJ databases">
        <authorList>
            <person name="Varghese N."/>
            <person name="Submissions S."/>
        </authorList>
    </citation>
    <scope>NUCLEOTIDE SEQUENCE [LARGE SCALE GENOMIC DNA]</scope>
    <source>
        <strain evidence="7">DSM 527</strain>
    </source>
</reference>
<dbReference type="PROSITE" id="PS51762">
    <property type="entry name" value="GH16_2"/>
    <property type="match status" value="1"/>
</dbReference>
<dbReference type="GO" id="GO:0005975">
    <property type="term" value="P:carbohydrate metabolic process"/>
    <property type="evidence" value="ECO:0007669"/>
    <property type="project" value="InterPro"/>
</dbReference>
<dbReference type="InterPro" id="IPR008979">
    <property type="entry name" value="Galactose-bd-like_sf"/>
</dbReference>
<dbReference type="InterPro" id="IPR050546">
    <property type="entry name" value="Glycosyl_Hydrlase_16"/>
</dbReference>
<evidence type="ECO:0000256" key="3">
    <source>
        <dbReference type="SAM" id="SignalP"/>
    </source>
</evidence>
<dbReference type="GO" id="GO:0030246">
    <property type="term" value="F:carbohydrate binding"/>
    <property type="evidence" value="ECO:0007669"/>
    <property type="project" value="InterPro"/>
</dbReference>
<feature type="domain" description="GH16" evidence="5">
    <location>
        <begin position="33"/>
        <end position="258"/>
    </location>
</feature>
<dbReference type="InterPro" id="IPR000757">
    <property type="entry name" value="Beta-glucanase-like"/>
</dbReference>
<evidence type="ECO:0000313" key="6">
    <source>
        <dbReference type="EMBL" id="SDG04314.1"/>
    </source>
</evidence>
<dbReference type="PANTHER" id="PTHR10963">
    <property type="entry name" value="GLYCOSYL HYDROLASE-RELATED"/>
    <property type="match status" value="1"/>
</dbReference>
<evidence type="ECO:0000259" key="5">
    <source>
        <dbReference type="PROSITE" id="PS51762"/>
    </source>
</evidence>
<proteinExistence type="inferred from homology"/>
<feature type="chain" id="PRO_5011563123" evidence="3">
    <location>
        <begin position="25"/>
        <end position="389"/>
    </location>
</feature>
<dbReference type="InterPro" id="IPR006584">
    <property type="entry name" value="Cellulose-bd_IV"/>
</dbReference>
<accession>A0A1G7R0W1</accession>
<dbReference type="Gene3D" id="2.60.120.200">
    <property type="match status" value="1"/>
</dbReference>
<dbReference type="EMBL" id="FNBN01000003">
    <property type="protein sequence ID" value="SDG04314.1"/>
    <property type="molecule type" value="Genomic_DNA"/>
</dbReference>
<evidence type="ECO:0000256" key="1">
    <source>
        <dbReference type="ARBA" id="ARBA00006865"/>
    </source>
</evidence>
<dbReference type="Pfam" id="PF03422">
    <property type="entry name" value="CBM_6"/>
    <property type="match status" value="1"/>
</dbReference>
<dbReference type="InterPro" id="IPR013320">
    <property type="entry name" value="ConA-like_dom_sf"/>
</dbReference>
<gene>
    <name evidence="6" type="ORF">SAMN04488121_103266</name>
</gene>
<organism evidence="6 7">
    <name type="scientific">Chitinophaga filiformis</name>
    <name type="common">Myxococcus filiformis</name>
    <name type="synonym">Flexibacter filiformis</name>
    <dbReference type="NCBI Taxonomy" id="104663"/>
    <lineage>
        <taxon>Bacteria</taxon>
        <taxon>Pseudomonadati</taxon>
        <taxon>Bacteroidota</taxon>
        <taxon>Chitinophagia</taxon>
        <taxon>Chitinophagales</taxon>
        <taxon>Chitinophagaceae</taxon>
        <taxon>Chitinophaga</taxon>
    </lineage>
</organism>
<dbReference type="RefSeq" id="WP_089832673.1">
    <property type="nucleotide sequence ID" value="NZ_FNBN01000003.1"/>
</dbReference>
<dbReference type="PANTHER" id="PTHR10963:SF55">
    <property type="entry name" value="GLYCOSIDE HYDROLASE FAMILY 16 PROTEIN"/>
    <property type="match status" value="1"/>
</dbReference>
<comment type="similarity">
    <text evidence="1">Belongs to the glycosyl hydrolase 16 family.</text>
</comment>
<dbReference type="SUPFAM" id="SSF49899">
    <property type="entry name" value="Concanavalin A-like lectins/glucanases"/>
    <property type="match status" value="1"/>
</dbReference>
<evidence type="ECO:0000259" key="4">
    <source>
        <dbReference type="PROSITE" id="PS51175"/>
    </source>
</evidence>
<dbReference type="SUPFAM" id="SSF49785">
    <property type="entry name" value="Galactose-binding domain-like"/>
    <property type="match status" value="1"/>
</dbReference>
<dbReference type="CDD" id="cd08023">
    <property type="entry name" value="GH16_laminarinase_like"/>
    <property type="match status" value="1"/>
</dbReference>
<dbReference type="SMART" id="SM00606">
    <property type="entry name" value="CBD_IV"/>
    <property type="match status" value="1"/>
</dbReference>
<keyword evidence="6" id="KW-0378">Hydrolase</keyword>
<dbReference type="GO" id="GO:0004553">
    <property type="term" value="F:hydrolase activity, hydrolyzing O-glycosyl compounds"/>
    <property type="evidence" value="ECO:0007669"/>
    <property type="project" value="InterPro"/>
</dbReference>
<keyword evidence="2 3" id="KW-0732">Signal</keyword>
<evidence type="ECO:0000313" key="7">
    <source>
        <dbReference type="Proteomes" id="UP000199045"/>
    </source>
</evidence>
<dbReference type="AlphaFoldDB" id="A0A1G7R0W1"/>
<dbReference type="STRING" id="104663.SAMN04488121_103266"/>
<protein>
    <submittedName>
        <fullName evidence="6">Glycosyl hydrolases family 16</fullName>
    </submittedName>
</protein>
<dbReference type="Gene3D" id="2.60.120.260">
    <property type="entry name" value="Galactose-binding domain-like"/>
    <property type="match status" value="1"/>
</dbReference>
<sequence>MMRSLKLSLMLTAGLALAGSAASAQNWQLVWQDEFTNSIGPDWVFETGTGSGGWGNNELQYYRQENATIENGQLVITAKQESFGGMNYTSARMKTQGRKSWKYGKIEARIAIPSFQGSWPAFWMLGSNIGQVGWPSCGEIDIMEHVNTNAEINGTVHWTGTDGNHASYGSTTPVGVTGYHVYSIEWDANAIKWFVDGAQYNVINIANNVGSTEEFQRDFFILLNFAIGGNWPGFTVNNGALPAKMYVDYVRVYQNGGGTNPGFSTTIQAESYSAMSGVQTEATTDAGGGSNVGYIETGDWMAYPAVTIPTSGTYKVEYRVASLNGGGRLSLDVNAGANVLGYLDIPSTGGWQNWTTISHNVTINAGTYNFGIFAQSGGWNINWFRITKL</sequence>
<feature type="domain" description="CBM6" evidence="4">
    <location>
        <begin position="265"/>
        <end position="387"/>
    </location>
</feature>
<dbReference type="Proteomes" id="UP000199045">
    <property type="component" value="Unassembled WGS sequence"/>
</dbReference>
<dbReference type="PROSITE" id="PS51175">
    <property type="entry name" value="CBM6"/>
    <property type="match status" value="1"/>
</dbReference>
<evidence type="ECO:0000256" key="2">
    <source>
        <dbReference type="ARBA" id="ARBA00022729"/>
    </source>
</evidence>